<evidence type="ECO:0000256" key="3">
    <source>
        <dbReference type="ARBA" id="ARBA00022723"/>
    </source>
</evidence>
<dbReference type="STRING" id="13616.ENSMODP00000050116"/>
<dbReference type="Bgee" id="ENSMODG00000017134">
    <property type="expression patterns" value="Expressed in spermatid and 5 other cell types or tissues"/>
</dbReference>
<dbReference type="FunCoup" id="A0A5F8GS73">
    <property type="interactions" value="513"/>
</dbReference>
<comment type="catalytic activity">
    <reaction evidence="9 10 11">
        <text>O-phospho-L-threonyl-[protein] + H2O = L-threonyl-[protein] + phosphate</text>
        <dbReference type="Rhea" id="RHEA:47004"/>
        <dbReference type="Rhea" id="RHEA-COMP:11060"/>
        <dbReference type="Rhea" id="RHEA-COMP:11605"/>
        <dbReference type="ChEBI" id="CHEBI:15377"/>
        <dbReference type="ChEBI" id="CHEBI:30013"/>
        <dbReference type="ChEBI" id="CHEBI:43474"/>
        <dbReference type="ChEBI" id="CHEBI:61977"/>
        <dbReference type="EC" id="3.1.3.16"/>
    </reaction>
</comment>
<dbReference type="InterPro" id="IPR002048">
    <property type="entry name" value="EF_hand_dom"/>
</dbReference>
<dbReference type="GO" id="GO:0030145">
    <property type="term" value="F:manganese ion binding"/>
    <property type="evidence" value="ECO:0007669"/>
    <property type="project" value="UniProtKB-UniRule"/>
</dbReference>
<evidence type="ECO:0000256" key="9">
    <source>
        <dbReference type="ARBA" id="ARBA00048336"/>
    </source>
</evidence>
<dbReference type="AlphaFoldDB" id="A0A5F8GS73"/>
<keyword evidence="5 10" id="KW-0378">Hydrolase</keyword>
<dbReference type="Pfam" id="PF00612">
    <property type="entry name" value="IQ"/>
    <property type="match status" value="1"/>
</dbReference>
<dbReference type="FunFam" id="3.60.21.10:FF:000049">
    <property type="entry name" value="Serine/threonine-protein phosphatase with EF-hands"/>
    <property type="match status" value="1"/>
</dbReference>
<dbReference type="PROSITE" id="PS50222">
    <property type="entry name" value="EF_HAND_2"/>
    <property type="match status" value="3"/>
</dbReference>
<dbReference type="InterPro" id="IPR013235">
    <property type="entry name" value="PPP_dom"/>
</dbReference>
<dbReference type="GO" id="GO:0005634">
    <property type="term" value="C:nucleus"/>
    <property type="evidence" value="ECO:0000318"/>
    <property type="project" value="GO_Central"/>
</dbReference>
<keyword evidence="14" id="KW-1185">Reference proteome</keyword>
<dbReference type="InterPro" id="IPR051134">
    <property type="entry name" value="PPP_phosphatase"/>
</dbReference>
<dbReference type="Gene3D" id="1.10.238.10">
    <property type="entry name" value="EF-hand"/>
    <property type="match status" value="1"/>
</dbReference>
<comment type="cofactor">
    <cofactor evidence="1">
        <name>Mn(2+)</name>
        <dbReference type="ChEBI" id="CHEBI:29035"/>
    </cofactor>
</comment>
<dbReference type="PRINTS" id="PR00114">
    <property type="entry name" value="STPHPHTASE"/>
</dbReference>
<evidence type="ECO:0000313" key="14">
    <source>
        <dbReference type="Proteomes" id="UP000002280"/>
    </source>
</evidence>
<gene>
    <name evidence="13" type="primary">PPEF1</name>
</gene>
<feature type="domain" description="EF-hand" evidence="12">
    <location>
        <begin position="599"/>
        <end position="634"/>
    </location>
</feature>
<reference evidence="13" key="3">
    <citation type="submission" date="2025-09" db="UniProtKB">
        <authorList>
            <consortium name="Ensembl"/>
        </authorList>
    </citation>
    <scope>IDENTIFICATION</scope>
</reference>
<dbReference type="InParanoid" id="A0A5F8GS73"/>
<evidence type="ECO:0000256" key="6">
    <source>
        <dbReference type="ARBA" id="ARBA00022837"/>
    </source>
</evidence>
<dbReference type="Pfam" id="PF08321">
    <property type="entry name" value="PPP5"/>
    <property type="match status" value="1"/>
</dbReference>
<accession>A0A5F8GS73</accession>
<evidence type="ECO:0000256" key="1">
    <source>
        <dbReference type="ARBA" id="ARBA00001936"/>
    </source>
</evidence>
<dbReference type="InterPro" id="IPR029052">
    <property type="entry name" value="Metallo-depent_PP-like"/>
</dbReference>
<dbReference type="SUPFAM" id="SSF56300">
    <property type="entry name" value="Metallo-dependent phosphatases"/>
    <property type="match status" value="1"/>
</dbReference>
<evidence type="ECO:0000259" key="12">
    <source>
        <dbReference type="PROSITE" id="PS50222"/>
    </source>
</evidence>
<dbReference type="GO" id="GO:0005509">
    <property type="term" value="F:calcium ion binding"/>
    <property type="evidence" value="ECO:0007669"/>
    <property type="project" value="UniProtKB-UniRule"/>
</dbReference>
<organism evidence="13 14">
    <name type="scientific">Monodelphis domestica</name>
    <name type="common">Gray short-tailed opossum</name>
    <dbReference type="NCBI Taxonomy" id="13616"/>
    <lineage>
        <taxon>Eukaryota</taxon>
        <taxon>Metazoa</taxon>
        <taxon>Chordata</taxon>
        <taxon>Craniata</taxon>
        <taxon>Vertebrata</taxon>
        <taxon>Euteleostomi</taxon>
        <taxon>Mammalia</taxon>
        <taxon>Metatheria</taxon>
        <taxon>Didelphimorphia</taxon>
        <taxon>Didelphidae</taxon>
        <taxon>Monodelphis</taxon>
    </lineage>
</organism>
<dbReference type="InterPro" id="IPR006186">
    <property type="entry name" value="Ser/Thr-sp_prot-phosphatase"/>
</dbReference>
<dbReference type="Gene3D" id="3.60.21.10">
    <property type="match status" value="1"/>
</dbReference>
<dbReference type="Pfam" id="PF00149">
    <property type="entry name" value="Metallophos"/>
    <property type="match status" value="1"/>
</dbReference>
<comment type="similarity">
    <text evidence="2 10 11">Belongs to the PPP phosphatase family.</text>
</comment>
<dbReference type="InterPro" id="IPR004843">
    <property type="entry name" value="Calcineurin-like_PHP"/>
</dbReference>
<dbReference type="InterPro" id="IPR011992">
    <property type="entry name" value="EF-hand-dom_pair"/>
</dbReference>
<dbReference type="GO" id="GO:0005506">
    <property type="term" value="F:iron ion binding"/>
    <property type="evidence" value="ECO:0007669"/>
    <property type="project" value="UniProtKB-UniRule"/>
</dbReference>
<keyword evidence="7 10" id="KW-0464">Manganese</keyword>
<dbReference type="SUPFAM" id="SSF47473">
    <property type="entry name" value="EF-hand"/>
    <property type="match status" value="1"/>
</dbReference>
<dbReference type="PROSITE" id="PS50096">
    <property type="entry name" value="IQ"/>
    <property type="match status" value="1"/>
</dbReference>
<keyword evidence="6" id="KW-0106">Calcium</keyword>
<dbReference type="GO" id="GO:0004722">
    <property type="term" value="F:protein serine/threonine phosphatase activity"/>
    <property type="evidence" value="ECO:0000318"/>
    <property type="project" value="GO_Central"/>
</dbReference>
<protein>
    <recommendedName>
        <fullName evidence="10">Serine/threonine-protein phosphatase with EF-hands</fullName>
        <ecNumber evidence="10">3.1.3.16</ecNumber>
    </recommendedName>
</protein>
<dbReference type="CDD" id="cd23767">
    <property type="entry name" value="IQCD"/>
    <property type="match status" value="1"/>
</dbReference>
<evidence type="ECO:0000256" key="2">
    <source>
        <dbReference type="ARBA" id="ARBA00008294"/>
    </source>
</evidence>
<evidence type="ECO:0000313" key="13">
    <source>
        <dbReference type="Ensembl" id="ENSMODP00000050116.1"/>
    </source>
</evidence>
<dbReference type="GO" id="GO:0050906">
    <property type="term" value="P:detection of stimulus involved in sensory perception"/>
    <property type="evidence" value="ECO:0007669"/>
    <property type="project" value="UniProtKB-UniRule"/>
</dbReference>
<dbReference type="PROSITE" id="PS00018">
    <property type="entry name" value="EF_HAND_1"/>
    <property type="match status" value="3"/>
</dbReference>
<feature type="domain" description="EF-hand" evidence="12">
    <location>
        <begin position="559"/>
        <end position="594"/>
    </location>
</feature>
<evidence type="ECO:0000256" key="10">
    <source>
        <dbReference type="PIRNR" id="PIRNR000912"/>
    </source>
</evidence>
<comment type="catalytic activity">
    <reaction evidence="8">
        <text>O-phospho-L-seryl-[protein] + H2O = L-seryl-[protein] + phosphate</text>
        <dbReference type="Rhea" id="RHEA:20629"/>
        <dbReference type="Rhea" id="RHEA-COMP:9863"/>
        <dbReference type="Rhea" id="RHEA-COMP:11604"/>
        <dbReference type="ChEBI" id="CHEBI:15377"/>
        <dbReference type="ChEBI" id="CHEBI:29999"/>
        <dbReference type="ChEBI" id="CHEBI:43474"/>
        <dbReference type="ChEBI" id="CHEBI:83421"/>
        <dbReference type="EC" id="3.1.3.16"/>
    </reaction>
</comment>
<dbReference type="PANTHER" id="PTHR45668">
    <property type="entry name" value="SERINE/THREONINE-PROTEIN PHOSPHATASE 5-RELATED"/>
    <property type="match status" value="1"/>
</dbReference>
<dbReference type="InterPro" id="IPR012008">
    <property type="entry name" value="Ser/Thr-Pase_EF-hand_contain"/>
</dbReference>
<evidence type="ECO:0000256" key="4">
    <source>
        <dbReference type="ARBA" id="ARBA00022737"/>
    </source>
</evidence>
<keyword evidence="3 10" id="KW-0479">Metal-binding</keyword>
<dbReference type="InterPro" id="IPR000048">
    <property type="entry name" value="IQ_motif_EF-hand-BS"/>
</dbReference>
<reference evidence="13" key="2">
    <citation type="submission" date="2025-08" db="UniProtKB">
        <authorList>
            <consortium name="Ensembl"/>
        </authorList>
    </citation>
    <scope>IDENTIFICATION</scope>
</reference>
<dbReference type="GeneTree" id="ENSGT00940000159830"/>
<dbReference type="OMA" id="ANEKERX"/>
<dbReference type="CDD" id="cd00051">
    <property type="entry name" value="EFh"/>
    <property type="match status" value="1"/>
</dbReference>
<dbReference type="Pfam" id="PF13499">
    <property type="entry name" value="EF-hand_7"/>
    <property type="match status" value="1"/>
</dbReference>
<sequence length="640" mass="74178">MLLVIYGNSDKKLVGKLESVKAALLIQSWYRCYKARLELRRRQALSIFESIEYADEQDQLQLAKFFTFMLENYTQKKEENSVYQSIASIENQRLDTKTVLRMVEVPDSYEGPRLMFPLTYSDVLLLIKAFKENQILHARYVLEVLVEAKKVLKQLPNITHIMSIETKELTICGDIHGKLDDLFLIFYKNGLPSGNNRYVFNGDFVDRGKNSMEVLMVLFALFLVFPNDVYLNRGNHEDFLMNLRYGFTKEITSKYKKHSAKILHYLEEVYTWLPIGTLIDKKVLVVHGGIADDTDLEILNKLKRNKMRSVLMPPSTPSEIELRNIQFPYNFQTSSMSLDQMPKDDWDQIINILWSDPRKKKGCSPNTTRGGGCYFGPDITNHILNKFALKMIIRSHECKPEGFEICHDGKVITLFSASNYYEEGSNRGAYLKLKKDLIPRFFQYQCSQMVKSKTLHESVNIVESTAFRILGEKLIARNSELMQVFKMYDVNKTGKITFYEWGKAVGQVLEMDLPWLSLCPRLAQRTEDGYVYYKMGFKKLTAINAPKQVKSGMFQTLVRYRRDLKIIFNVIDKDKSGLISLEEFRDIWKLFCSHYGIKIDEAHVDQLANAMDLNHDGSIDFNEFLTAFDVVHRLGGEPKP</sequence>
<evidence type="ECO:0000256" key="5">
    <source>
        <dbReference type="ARBA" id="ARBA00022801"/>
    </source>
</evidence>
<dbReference type="InterPro" id="IPR018247">
    <property type="entry name" value="EF_Hand_1_Ca_BS"/>
</dbReference>
<dbReference type="FunFam" id="1.10.238.10:FF:000514">
    <property type="entry name" value="Serine/threonine-protein phosphatase with EF-hands"/>
    <property type="match status" value="1"/>
</dbReference>
<dbReference type="Ensembl" id="ENSMODT00000086300.1">
    <property type="protein sequence ID" value="ENSMODP00000050116.1"/>
    <property type="gene ID" value="ENSMODG00000017134.4"/>
</dbReference>
<name>A0A5F8GS73_MONDO</name>
<keyword evidence="4" id="KW-0677">Repeat</keyword>
<evidence type="ECO:0000256" key="8">
    <source>
        <dbReference type="ARBA" id="ARBA00047761"/>
    </source>
</evidence>
<dbReference type="GO" id="GO:0005829">
    <property type="term" value="C:cytosol"/>
    <property type="evidence" value="ECO:0000318"/>
    <property type="project" value="GO_Central"/>
</dbReference>
<dbReference type="EC" id="3.1.3.16" evidence="10"/>
<dbReference type="SMART" id="SM00156">
    <property type="entry name" value="PP2Ac"/>
    <property type="match status" value="1"/>
</dbReference>
<dbReference type="SMART" id="SM00054">
    <property type="entry name" value="EFh"/>
    <property type="match status" value="3"/>
</dbReference>
<proteinExistence type="inferred from homology"/>
<evidence type="ECO:0000256" key="11">
    <source>
        <dbReference type="RuleBase" id="RU004273"/>
    </source>
</evidence>
<feature type="domain" description="EF-hand" evidence="12">
    <location>
        <begin position="476"/>
        <end position="511"/>
    </location>
</feature>
<dbReference type="SMART" id="SM00015">
    <property type="entry name" value="IQ"/>
    <property type="match status" value="1"/>
</dbReference>
<dbReference type="PIRSF" id="PIRSF000912">
    <property type="entry name" value="PPEF"/>
    <property type="match status" value="1"/>
</dbReference>
<reference evidence="13 14" key="1">
    <citation type="journal article" date="2007" name="Nature">
        <title>Genome of the marsupial Monodelphis domestica reveals innovation in non-coding sequences.</title>
        <authorList>
            <person name="Mikkelsen T.S."/>
            <person name="Wakefield M.J."/>
            <person name="Aken B."/>
            <person name="Amemiya C.T."/>
            <person name="Chang J.L."/>
            <person name="Duke S."/>
            <person name="Garber M."/>
            <person name="Gentles A.J."/>
            <person name="Goodstadt L."/>
            <person name="Heger A."/>
            <person name="Jurka J."/>
            <person name="Kamal M."/>
            <person name="Mauceli E."/>
            <person name="Searle S.M."/>
            <person name="Sharpe T."/>
            <person name="Baker M.L."/>
            <person name="Batzer M.A."/>
            <person name="Benos P.V."/>
            <person name="Belov K."/>
            <person name="Clamp M."/>
            <person name="Cook A."/>
            <person name="Cuff J."/>
            <person name="Das R."/>
            <person name="Davidow L."/>
            <person name="Deakin J.E."/>
            <person name="Fazzari M.J."/>
            <person name="Glass J.L."/>
            <person name="Grabherr M."/>
            <person name="Greally J.M."/>
            <person name="Gu W."/>
            <person name="Hore T.A."/>
            <person name="Huttley G.A."/>
            <person name="Kleber M."/>
            <person name="Jirtle R.L."/>
            <person name="Koina E."/>
            <person name="Lee J.T."/>
            <person name="Mahony S."/>
            <person name="Marra M.A."/>
            <person name="Miller R.D."/>
            <person name="Nicholls R.D."/>
            <person name="Oda M."/>
            <person name="Papenfuss A.T."/>
            <person name="Parra Z.E."/>
            <person name="Pollock D.D."/>
            <person name="Ray D.A."/>
            <person name="Schein J.E."/>
            <person name="Speed T.P."/>
            <person name="Thompson K."/>
            <person name="VandeBerg J.L."/>
            <person name="Wade C.M."/>
            <person name="Walker J.A."/>
            <person name="Waters P.D."/>
            <person name="Webber C."/>
            <person name="Weidman J.R."/>
            <person name="Xie X."/>
            <person name="Zody M.C."/>
            <person name="Baldwin J."/>
            <person name="Abdouelleil A."/>
            <person name="Abdulkadir J."/>
            <person name="Abebe A."/>
            <person name="Abera B."/>
            <person name="Abreu J."/>
            <person name="Acer S.C."/>
            <person name="Aftuck L."/>
            <person name="Alexander A."/>
            <person name="An P."/>
            <person name="Anderson E."/>
            <person name="Anderson S."/>
            <person name="Arachi H."/>
            <person name="Azer M."/>
            <person name="Bachantsang P."/>
            <person name="Barry A."/>
            <person name="Bayul T."/>
            <person name="Berlin A."/>
            <person name="Bessette D."/>
            <person name="Bloom T."/>
            <person name="Bloom T."/>
            <person name="Boguslavskiy L."/>
            <person name="Bonnet C."/>
            <person name="Boukhgalter B."/>
            <person name="Bourzgui I."/>
            <person name="Brown A."/>
            <person name="Cahill P."/>
            <person name="Channer S."/>
            <person name="Cheshatsang Y."/>
            <person name="Chuda L."/>
            <person name="Citroen M."/>
            <person name="Collymore A."/>
            <person name="Cooke P."/>
            <person name="Costello M."/>
            <person name="D'Aco K."/>
            <person name="Daza R."/>
            <person name="De Haan G."/>
            <person name="DeGray S."/>
            <person name="DeMaso C."/>
            <person name="Dhargay N."/>
            <person name="Dooley K."/>
            <person name="Dooley E."/>
            <person name="Doricent M."/>
            <person name="Dorje P."/>
            <person name="Dorjee K."/>
            <person name="Dupes A."/>
            <person name="Elong R."/>
            <person name="Falk J."/>
            <person name="Farina A."/>
            <person name="Faro S."/>
            <person name="Ferguson D."/>
            <person name="Fisher S."/>
            <person name="Foley C.D."/>
            <person name="Franke A."/>
            <person name="Friedrich D."/>
            <person name="Gadbois L."/>
            <person name="Gearin G."/>
            <person name="Gearin C.R."/>
            <person name="Giannoukos G."/>
            <person name="Goode T."/>
            <person name="Graham J."/>
            <person name="Grandbois E."/>
            <person name="Grewal S."/>
            <person name="Gyaltsen K."/>
            <person name="Hafez N."/>
            <person name="Hagos B."/>
            <person name="Hall J."/>
            <person name="Henson C."/>
            <person name="Hollinger A."/>
            <person name="Honan T."/>
            <person name="Huard M.D."/>
            <person name="Hughes L."/>
            <person name="Hurhula B."/>
            <person name="Husby M.E."/>
            <person name="Kamat A."/>
            <person name="Kanga B."/>
            <person name="Kashin S."/>
            <person name="Khazanovich D."/>
            <person name="Kisner P."/>
            <person name="Lance K."/>
            <person name="Lara M."/>
            <person name="Lee W."/>
            <person name="Lennon N."/>
            <person name="Letendre F."/>
            <person name="LeVine R."/>
            <person name="Lipovsky A."/>
            <person name="Liu X."/>
            <person name="Liu J."/>
            <person name="Liu S."/>
            <person name="Lokyitsang T."/>
            <person name="Lokyitsang Y."/>
            <person name="Lubonja R."/>
            <person name="Lui A."/>
            <person name="MacDonald P."/>
            <person name="Magnisalis V."/>
            <person name="Maru K."/>
            <person name="Matthews C."/>
            <person name="McCusker W."/>
            <person name="McDonough S."/>
            <person name="Mehta T."/>
            <person name="Meldrim J."/>
            <person name="Meneus L."/>
            <person name="Mihai O."/>
            <person name="Mihalev A."/>
            <person name="Mihova T."/>
            <person name="Mittelman R."/>
            <person name="Mlenga V."/>
            <person name="Montmayeur A."/>
            <person name="Mulrain L."/>
            <person name="Navidi A."/>
            <person name="Naylor J."/>
            <person name="Negash T."/>
            <person name="Nguyen T."/>
            <person name="Nguyen N."/>
            <person name="Nicol R."/>
            <person name="Norbu C."/>
            <person name="Norbu N."/>
            <person name="Novod N."/>
            <person name="O'Neill B."/>
            <person name="Osman S."/>
            <person name="Markiewicz E."/>
            <person name="Oyono O.L."/>
            <person name="Patti C."/>
            <person name="Phunkhang P."/>
            <person name="Pierre F."/>
            <person name="Priest M."/>
            <person name="Raghuraman S."/>
            <person name="Rege F."/>
            <person name="Reyes R."/>
            <person name="Rise C."/>
            <person name="Rogov P."/>
            <person name="Ross K."/>
            <person name="Ryan E."/>
            <person name="Settipalli S."/>
            <person name="Shea T."/>
            <person name="Sherpa N."/>
            <person name="Shi L."/>
            <person name="Shih D."/>
            <person name="Sparrow T."/>
            <person name="Spaulding J."/>
            <person name="Stalker J."/>
            <person name="Stange-Thomann N."/>
            <person name="Stavropoulos S."/>
            <person name="Stone C."/>
            <person name="Strader C."/>
            <person name="Tesfaye S."/>
            <person name="Thomson T."/>
            <person name="Thoulutsang Y."/>
            <person name="Thoulutsang D."/>
            <person name="Topham K."/>
            <person name="Topping I."/>
            <person name="Tsamla T."/>
            <person name="Vassiliev H."/>
            <person name="Vo A."/>
            <person name="Wangchuk T."/>
            <person name="Wangdi T."/>
            <person name="Weiand M."/>
            <person name="Wilkinson J."/>
            <person name="Wilson A."/>
            <person name="Yadav S."/>
            <person name="Young G."/>
            <person name="Yu Q."/>
            <person name="Zembek L."/>
            <person name="Zhong D."/>
            <person name="Zimmer A."/>
            <person name="Zwirko Z."/>
            <person name="Jaffe D.B."/>
            <person name="Alvarez P."/>
            <person name="Brockman W."/>
            <person name="Butler J."/>
            <person name="Chin C."/>
            <person name="Gnerre S."/>
            <person name="MacCallum I."/>
            <person name="Graves J.A."/>
            <person name="Ponting C.P."/>
            <person name="Breen M."/>
            <person name="Samollow P.B."/>
            <person name="Lander E.S."/>
            <person name="Lindblad-Toh K."/>
        </authorList>
    </citation>
    <scope>NUCLEOTIDE SEQUENCE [LARGE SCALE GENOMIC DNA]</scope>
</reference>
<evidence type="ECO:0000256" key="7">
    <source>
        <dbReference type="ARBA" id="ARBA00023211"/>
    </source>
</evidence>
<dbReference type="PROSITE" id="PS00125">
    <property type="entry name" value="SER_THR_PHOSPHATASE"/>
    <property type="match status" value="1"/>
</dbReference>
<dbReference type="PANTHER" id="PTHR45668:SF1">
    <property type="entry name" value="SERINE_THREONINE-PROTEIN PHOSPHATASE WITH EF-HANDS 1"/>
    <property type="match status" value="1"/>
</dbReference>
<dbReference type="Proteomes" id="UP000002280">
    <property type="component" value="Chromosome 7"/>
</dbReference>